<proteinExistence type="predicted"/>
<dbReference type="Proteomes" id="UP000467841">
    <property type="component" value="Unassembled WGS sequence"/>
</dbReference>
<feature type="domain" description="Retrotransposon gag" evidence="2">
    <location>
        <begin position="2"/>
        <end position="63"/>
    </location>
</feature>
<evidence type="ECO:0000313" key="4">
    <source>
        <dbReference type="Proteomes" id="UP000467841"/>
    </source>
</evidence>
<name>A0A6D2JMK6_9BRAS</name>
<evidence type="ECO:0000313" key="3">
    <source>
        <dbReference type="EMBL" id="CAA7042960.1"/>
    </source>
</evidence>
<keyword evidence="4" id="KW-1185">Reference proteome</keyword>
<feature type="region of interest" description="Disordered" evidence="1">
    <location>
        <begin position="113"/>
        <end position="157"/>
    </location>
</feature>
<protein>
    <recommendedName>
        <fullName evidence="2">Retrotransposon gag domain-containing protein</fullName>
    </recommendedName>
</protein>
<evidence type="ECO:0000256" key="1">
    <source>
        <dbReference type="SAM" id="MobiDB-lite"/>
    </source>
</evidence>
<gene>
    <name evidence="3" type="ORF">MERR_LOCUS30195</name>
</gene>
<comment type="caution">
    <text evidence="3">The sequence shown here is derived from an EMBL/GenBank/DDBJ whole genome shotgun (WGS) entry which is preliminary data.</text>
</comment>
<accession>A0A6D2JMK6</accession>
<dbReference type="AlphaFoldDB" id="A0A6D2JMK6"/>
<organism evidence="3 4">
    <name type="scientific">Microthlaspi erraticum</name>
    <dbReference type="NCBI Taxonomy" id="1685480"/>
    <lineage>
        <taxon>Eukaryota</taxon>
        <taxon>Viridiplantae</taxon>
        <taxon>Streptophyta</taxon>
        <taxon>Embryophyta</taxon>
        <taxon>Tracheophyta</taxon>
        <taxon>Spermatophyta</taxon>
        <taxon>Magnoliopsida</taxon>
        <taxon>eudicotyledons</taxon>
        <taxon>Gunneridae</taxon>
        <taxon>Pentapetalae</taxon>
        <taxon>rosids</taxon>
        <taxon>malvids</taxon>
        <taxon>Brassicales</taxon>
        <taxon>Brassicaceae</taxon>
        <taxon>Coluteocarpeae</taxon>
        <taxon>Microthlaspi</taxon>
    </lineage>
</organism>
<dbReference type="EMBL" id="CACVBM020001274">
    <property type="protein sequence ID" value="CAA7042960.1"/>
    <property type="molecule type" value="Genomic_DNA"/>
</dbReference>
<dbReference type="InterPro" id="IPR005162">
    <property type="entry name" value="Retrotrans_gag_dom"/>
</dbReference>
<dbReference type="OrthoDB" id="1087821at2759"/>
<reference evidence="3" key="1">
    <citation type="submission" date="2020-01" db="EMBL/GenBank/DDBJ databases">
        <authorList>
            <person name="Mishra B."/>
        </authorList>
    </citation>
    <scope>NUCLEOTIDE SEQUENCE [LARGE SCALE GENOMIC DNA]</scope>
</reference>
<dbReference type="Pfam" id="PF03732">
    <property type="entry name" value="Retrotrans_gag"/>
    <property type="match status" value="1"/>
</dbReference>
<sequence length="234" mass="26230">MQIEPNSITNFHQLSSQFLKQYSIFIENVTSDVDLWTMMQGRTETLQNFMTRFKAVMAKAGDVTCHCRTQEGALVSVGLSQEIAHNPPLTIQDAIHRSVSFAVKEEDLKSLAKIHEPSKPTPKPAPTEQYAPNHRRNNQRGGYVHHEGPNLSGSHNYQVTTGEQVNAGFQAGTGRGKMWNTWTRNPTTYDKEAYCEHHQSYGHSTEKCRSLGALLAKKLLSGELGSEVTLKYLE</sequence>
<evidence type="ECO:0000259" key="2">
    <source>
        <dbReference type="Pfam" id="PF03732"/>
    </source>
</evidence>